<feature type="compositionally biased region" description="Polar residues" evidence="21">
    <location>
        <begin position="1589"/>
        <end position="1607"/>
    </location>
</feature>
<evidence type="ECO:0000313" key="24">
    <source>
        <dbReference type="EnsemblMetazoa" id="CPIJ007177-PA"/>
    </source>
</evidence>
<feature type="compositionally biased region" description="Gly residues" evidence="21">
    <location>
        <begin position="1793"/>
        <end position="1807"/>
    </location>
</feature>
<dbReference type="PROSITE" id="PS01358">
    <property type="entry name" value="ZF_RANBP2_1"/>
    <property type="match status" value="3"/>
</dbReference>
<dbReference type="FunFam" id="4.10.1060.10:FF:000001">
    <property type="entry name" value="Nuclear pore complex protein Nup153"/>
    <property type="match status" value="1"/>
</dbReference>
<reference evidence="23" key="1">
    <citation type="submission" date="2007-03" db="EMBL/GenBank/DDBJ databases">
        <title>Annotation of Culex pipiens quinquefasciatus.</title>
        <authorList>
            <consortium name="The Broad Institute Genome Sequencing Platform"/>
            <person name="Atkinson P.W."/>
            <person name="Hemingway J."/>
            <person name="Christensen B.M."/>
            <person name="Higgs S."/>
            <person name="Kodira C."/>
            <person name="Hannick L."/>
            <person name="Megy K."/>
            <person name="O'Leary S."/>
            <person name="Pearson M."/>
            <person name="Haas B.J."/>
            <person name="Mauceli E."/>
            <person name="Wortman J.R."/>
            <person name="Lee N.H."/>
            <person name="Guigo R."/>
            <person name="Stanke M."/>
            <person name="Alvarado L."/>
            <person name="Amedeo P."/>
            <person name="Antoine C.H."/>
            <person name="Arensburger P."/>
            <person name="Bidwell S.L."/>
            <person name="Crawford M."/>
            <person name="Camaro F."/>
            <person name="Devon K."/>
            <person name="Engels R."/>
            <person name="Hammond M."/>
            <person name="Howarth C."/>
            <person name="Koehrsen M."/>
            <person name="Lawson D."/>
            <person name="Montgomery P."/>
            <person name="Nene V."/>
            <person name="Nusbaum C."/>
            <person name="Puiu D."/>
            <person name="Romero-Severson J."/>
            <person name="Severson D.W."/>
            <person name="Shumway M."/>
            <person name="Sisk P."/>
            <person name="Stolte C."/>
            <person name="Zeng Q."/>
            <person name="Eisenstadt E."/>
            <person name="Fraser-Liggett C."/>
            <person name="Strausberg R."/>
            <person name="Galagan J."/>
            <person name="Birren B."/>
            <person name="Collins F.H."/>
        </authorList>
    </citation>
    <scope>NUCLEOTIDE SEQUENCE [LARGE SCALE GENOMIC DNA]</scope>
    <source>
        <strain evidence="23">JHB</strain>
    </source>
</reference>
<dbReference type="Pfam" id="PF00641">
    <property type="entry name" value="Zn_ribbon_RanBP"/>
    <property type="match status" value="2"/>
</dbReference>
<dbReference type="InterPro" id="IPR001876">
    <property type="entry name" value="Znf_RanBP2"/>
</dbReference>
<comment type="cofactor">
    <cofactor evidence="1">
        <name>Zn(2+)</name>
        <dbReference type="ChEBI" id="CHEBI:29105"/>
    </cofactor>
</comment>
<feature type="region of interest" description="Disordered" evidence="21">
    <location>
        <begin position="48"/>
        <end position="187"/>
    </location>
</feature>
<keyword evidence="9" id="KW-0862">Zinc</keyword>
<feature type="region of interest" description="Disordered" evidence="21">
    <location>
        <begin position="1788"/>
        <end position="1807"/>
    </location>
</feature>
<dbReference type="InParanoid" id="B0WJ48"/>
<evidence type="ECO:0000256" key="21">
    <source>
        <dbReference type="SAM" id="MobiDB-lite"/>
    </source>
</evidence>
<comment type="subcellular location">
    <subcellularLocation>
        <location evidence="2">Nucleus membrane</location>
    </subcellularLocation>
    <subcellularLocation>
        <location evidence="3">Nucleus</location>
        <location evidence="3">Nuclear pore complex</location>
    </subcellularLocation>
</comment>
<feature type="region of interest" description="Disordered" evidence="21">
    <location>
        <begin position="1693"/>
        <end position="1776"/>
    </location>
</feature>
<feature type="domain" description="RanBP2-type" evidence="22">
    <location>
        <begin position="902"/>
        <end position="931"/>
    </location>
</feature>
<keyword evidence="14" id="KW-0472">Membrane</keyword>
<feature type="region of interest" description="Disordered" evidence="21">
    <location>
        <begin position="573"/>
        <end position="638"/>
    </location>
</feature>
<dbReference type="Proteomes" id="UP000002320">
    <property type="component" value="Unassembled WGS sequence"/>
</dbReference>
<dbReference type="HOGENOM" id="CLU_237945_0_0_1"/>
<reference evidence="24" key="2">
    <citation type="submission" date="2021-02" db="UniProtKB">
        <authorList>
            <consortium name="EnsemblMetazoa"/>
        </authorList>
    </citation>
    <scope>IDENTIFICATION</scope>
    <source>
        <strain evidence="24">JHB</strain>
    </source>
</reference>
<name>B0WJ48_CULQU</name>
<evidence type="ECO:0000256" key="16">
    <source>
        <dbReference type="ARBA" id="ARBA00060842"/>
    </source>
</evidence>
<evidence type="ECO:0000313" key="23">
    <source>
        <dbReference type="EMBL" id="EDS28927.1"/>
    </source>
</evidence>
<feature type="compositionally biased region" description="Polar residues" evidence="21">
    <location>
        <begin position="1758"/>
        <end position="1771"/>
    </location>
</feature>
<dbReference type="GO" id="GO:0006606">
    <property type="term" value="P:protein import into nucleus"/>
    <property type="evidence" value="ECO:0007669"/>
    <property type="project" value="TreeGrafter"/>
</dbReference>
<evidence type="ECO:0000256" key="10">
    <source>
        <dbReference type="ARBA" id="ARBA00022927"/>
    </source>
</evidence>
<dbReference type="KEGG" id="cqu:CpipJ_CPIJ007177"/>
<accession>B0WJ48</accession>
<dbReference type="EMBL" id="DS231955">
    <property type="protein sequence ID" value="EDS28927.1"/>
    <property type="molecule type" value="Genomic_DNA"/>
</dbReference>
<feature type="domain" description="RanBP2-type" evidence="22">
    <location>
        <begin position="844"/>
        <end position="873"/>
    </location>
</feature>
<gene>
    <name evidence="24" type="primary">6039054</name>
    <name evidence="23" type="ORF">CpipJ_CPIJ007177</name>
</gene>
<feature type="compositionally biased region" description="Low complexity" evidence="21">
    <location>
        <begin position="1084"/>
        <end position="1106"/>
    </location>
</feature>
<evidence type="ECO:0000256" key="17">
    <source>
        <dbReference type="ARBA" id="ARBA00068609"/>
    </source>
</evidence>
<feature type="region of interest" description="Disordered" evidence="21">
    <location>
        <begin position="1298"/>
        <end position="1371"/>
    </location>
</feature>
<feature type="region of interest" description="Disordered" evidence="21">
    <location>
        <begin position="517"/>
        <end position="553"/>
    </location>
</feature>
<dbReference type="VEuPathDB" id="VectorBase:CQUJHB007628"/>
<feature type="compositionally biased region" description="Low complexity" evidence="21">
    <location>
        <begin position="1183"/>
        <end position="1200"/>
    </location>
</feature>
<evidence type="ECO:0000256" key="7">
    <source>
        <dbReference type="ARBA" id="ARBA00022771"/>
    </source>
</evidence>
<sequence>MATTAAAAASVLNTSTDSNPDDDPNNSIIRKVRSRVSSIIPDALSKWFSPSAVKRPREMAESSSSPPPVAAAGRNGNLLRQLEEQHQQEEEGEEDEDEAPPTRKKKRVEERFNTSLGDFNDDLSALPGPSGLNISAIDRRSSLPMSATVPRGRSAFSSSTPSTSPQQQHQPSSQGGQFQRQQLQQRISHANRATVPYNFGAATAADPIDEEVAEVDDESGFSNSIRQRRSIREVSGRKRLNIPQTVAPAGVDRSISEPPVAPIFGTRSTVFGRSVALPQQSSNEDLRQEDVERGGGGGLLSNGNVNESASESSSVSNLNLSQSDQIEAGGSRRLSGFMGNVSRSKRLKVGGSTGDLCFSSHLETEKSLFSAKNAGRAGGVSGRPTFNASLYGSSSSLGSSNSSLFANSPFYNGKTMYGGASAYSARRDIRQKALRVPVQMRPASALSNFSSSNNSLASDTSALSNTAKRILEIMNQCSGPLSEARKLGSSLSLNSTLASAKVPGLVQARRRFNEEDLTINRSIRMSSPRTPYSRPQSASASNSTSTNKPPTNELQIPSISQLLQMKRLQTNTESVRRLATESNAGTILNEPTEYKLPGAAEPDDSNNNNSSKHTNKIRSKLHRVREESAADRDSSNPVPQLVLPEVQLAGLKSVPKFDIKVSSGSSVAATNGANKNGEPAWKKATSASETQPKMSTTSSSNSATTFKTNNSTILPASATAAVSKDSNAAAAYKFSSPAKLNLPQTPSKPATLNSFKFSNPEPLGKASGPAKLTGFQFNPDTAKVKSSVTPAATAATSVSPVKAPLPLKSGSCLDALKSGSCLEALAPKPAAPAAGFGNAFKLTGSNKWECDACMVRNDPDKTKCVSCETPKPGAKPAPTPVKPLTAAPKTTDAGFKALVAQQSARWECSDCMTRNEADKTSCACCSSPKPGAAPAAAVASAVPAAIKSMFTMPAAPASDQGFKSLVAQQAAGKWECSACMTRNEATRSKCACCEQAKPGSTPTDAPSFSFGSKPATASTIASSGFSFGVPPKNADSKESPKSGFSFGVPASSATPPPSSGGFSFGSKPTAAAAAPTSSDDKPKFSFGSSSSTTATTATPPSGTGFSFGAKPAADTTDSSKASEKKDEPKPATFGSGGFSFGAKPANEAPKKDSPSGGFSFGSPKPTATTTTAESSPVTFGKRAASPSPSSTPAEPTKPATVGFGTLASGSPSFSFGAKPAESKPASATTTPASGMFSFGSPKPVVGGAANTELKSSTTSSASPATTAAAPASSAATTATSVPIFGVLKSQPAFDNPAFSFSSSSTPASAVGPTPAANSSSSSSSTTAPAATSSTATVAPTFSFGAASTKPTEPPKAATPLGTGSSSFVFGQSSSQPAAKVIPSFGATADKPTTATFGSFGAPQPAPATSGSTSSIFGAAASGGASSAFSFTGASKPAEQSSPAFSFSAAAKPAPTPAAQTNSGPVFGSPAASAAAAAKPMFGSPAASSGTTTTFGGFGASAATAVGSNTTPTFGSSSFGSGATGASSTVGGQSAATSIFGQSSAPAFGAAPSGFGGMASGSPFGGAAAVTAASTDEPQAKKMFDFGGSSAVNNSQPAATPFQFGSGSNNNNNNNNDASGGHKPPFSFSAQSAPNFNFSAGSNAGQTSAPFTFGSGGQQQQPAPAGGMFTFGGGATTVGLGGMGERHKYAWPNPAAAAAAKNQRPPTYDAPVGGATSSPPRRRRYPAPATAGTFPPSSAPTPRTSSKHPNLVWTKDNRNTINSQTNPTTTAVPSYDKSRFKYVSPELKLKMAGNGNGGGQQEGGSGAH</sequence>
<feature type="compositionally biased region" description="Polar residues" evidence="21">
    <location>
        <begin position="662"/>
        <end position="674"/>
    </location>
</feature>
<feature type="region of interest" description="Disordered" evidence="21">
    <location>
        <begin position="1024"/>
        <end position="1277"/>
    </location>
</feature>
<feature type="compositionally biased region" description="Low complexity" evidence="21">
    <location>
        <begin position="1049"/>
        <end position="1077"/>
    </location>
</feature>
<dbReference type="eggNOG" id="KOG4719">
    <property type="taxonomic scope" value="Eukaryota"/>
</dbReference>
<feature type="compositionally biased region" description="Low complexity" evidence="21">
    <location>
        <begin position="301"/>
        <end position="323"/>
    </location>
</feature>
<evidence type="ECO:0000256" key="9">
    <source>
        <dbReference type="ARBA" id="ARBA00022833"/>
    </source>
</evidence>
<evidence type="ECO:0000256" key="13">
    <source>
        <dbReference type="ARBA" id="ARBA00023132"/>
    </source>
</evidence>
<dbReference type="Gene3D" id="4.10.1060.10">
    <property type="entry name" value="Zinc finger, RanBP2-type"/>
    <property type="match status" value="3"/>
</dbReference>
<keyword evidence="8" id="KW-0509">mRNA transport</keyword>
<proteinExistence type="inferred from homology"/>
<evidence type="ECO:0000256" key="2">
    <source>
        <dbReference type="ARBA" id="ARBA00004126"/>
    </source>
</evidence>
<dbReference type="VEuPathDB" id="VectorBase:CPIJ007177"/>
<keyword evidence="4" id="KW-0813">Transport</keyword>
<dbReference type="InterPro" id="IPR026054">
    <property type="entry name" value="Nucleoporin"/>
</dbReference>
<evidence type="ECO:0000256" key="15">
    <source>
        <dbReference type="ARBA" id="ARBA00023242"/>
    </source>
</evidence>
<dbReference type="PROSITE" id="PS50199">
    <property type="entry name" value="ZF_RANBP2_2"/>
    <property type="match status" value="3"/>
</dbReference>
<dbReference type="PANTHER" id="PTHR23193">
    <property type="entry name" value="NUCLEAR PORE COMPLEX PROTEIN NUP"/>
    <property type="match status" value="1"/>
</dbReference>
<feature type="compositionally biased region" description="Low complexity" evidence="21">
    <location>
        <begin position="1657"/>
        <end position="1667"/>
    </location>
</feature>
<feature type="compositionally biased region" description="Low complexity" evidence="21">
    <location>
        <begin position="156"/>
        <end position="186"/>
    </location>
</feature>
<feature type="region of interest" description="Disordered" evidence="21">
    <location>
        <begin position="662"/>
        <end position="705"/>
    </location>
</feature>
<dbReference type="GO" id="GO:0008139">
    <property type="term" value="F:nuclear localization sequence binding"/>
    <property type="evidence" value="ECO:0007669"/>
    <property type="project" value="TreeGrafter"/>
</dbReference>
<feature type="compositionally biased region" description="Basic and acidic residues" evidence="21">
    <location>
        <begin position="624"/>
        <end position="634"/>
    </location>
</feature>
<feature type="compositionally biased region" description="Low complexity" evidence="21">
    <location>
        <begin position="1725"/>
        <end position="1743"/>
    </location>
</feature>
<feature type="compositionally biased region" description="Polar residues" evidence="21">
    <location>
        <begin position="685"/>
        <end position="694"/>
    </location>
</feature>
<evidence type="ECO:0000256" key="18">
    <source>
        <dbReference type="ARBA" id="ARBA00078197"/>
    </source>
</evidence>
<keyword evidence="7 20" id="KW-0863">Zinc-finger</keyword>
<dbReference type="GO" id="GO:0008270">
    <property type="term" value="F:zinc ion binding"/>
    <property type="evidence" value="ECO:0007669"/>
    <property type="project" value="UniProtKB-KW"/>
</dbReference>
<protein>
    <recommendedName>
        <fullName evidence="17">Nuclear pore complex protein Nup153</fullName>
    </recommendedName>
    <alternativeName>
        <fullName evidence="19">153 kDa nucleoporin</fullName>
    </alternativeName>
    <alternativeName>
        <fullName evidence="18">Nucleoporin Nup153</fullName>
    </alternativeName>
</protein>
<dbReference type="SUPFAM" id="SSF90209">
    <property type="entry name" value="Ran binding protein zinc finger-like"/>
    <property type="match status" value="3"/>
</dbReference>
<dbReference type="STRING" id="7176.B0WJ48"/>
<organism>
    <name type="scientific">Culex quinquefasciatus</name>
    <name type="common">Southern house mosquito</name>
    <name type="synonym">Culex pungens</name>
    <dbReference type="NCBI Taxonomy" id="7176"/>
    <lineage>
        <taxon>Eukaryota</taxon>
        <taxon>Metazoa</taxon>
        <taxon>Ecdysozoa</taxon>
        <taxon>Arthropoda</taxon>
        <taxon>Hexapoda</taxon>
        <taxon>Insecta</taxon>
        <taxon>Pterygota</taxon>
        <taxon>Neoptera</taxon>
        <taxon>Endopterygota</taxon>
        <taxon>Diptera</taxon>
        <taxon>Nematocera</taxon>
        <taxon>Culicoidea</taxon>
        <taxon>Culicidae</taxon>
        <taxon>Culicinae</taxon>
        <taxon>Culicini</taxon>
        <taxon>Culex</taxon>
        <taxon>Culex</taxon>
    </lineage>
</organism>
<feature type="region of interest" description="Disordered" evidence="21">
    <location>
        <begin position="1392"/>
        <end position="1464"/>
    </location>
</feature>
<feature type="compositionally biased region" description="Polar residues" evidence="21">
    <location>
        <begin position="1627"/>
        <end position="1649"/>
    </location>
</feature>
<dbReference type="SMART" id="SM00547">
    <property type="entry name" value="ZnF_RBZ"/>
    <property type="match status" value="3"/>
</dbReference>
<evidence type="ECO:0000256" key="14">
    <source>
        <dbReference type="ARBA" id="ARBA00023136"/>
    </source>
</evidence>
<feature type="compositionally biased region" description="Acidic residues" evidence="21">
    <location>
        <begin position="90"/>
        <end position="99"/>
    </location>
</feature>
<keyword evidence="10" id="KW-0653">Protein transport</keyword>
<comment type="similarity">
    <text evidence="16">Belongs to the NUP153 family.</text>
</comment>
<evidence type="ECO:0000256" key="8">
    <source>
        <dbReference type="ARBA" id="ARBA00022816"/>
    </source>
</evidence>
<evidence type="ECO:0000256" key="5">
    <source>
        <dbReference type="ARBA" id="ARBA00022723"/>
    </source>
</evidence>
<dbReference type="GO" id="GO:0031965">
    <property type="term" value="C:nuclear membrane"/>
    <property type="evidence" value="ECO:0007669"/>
    <property type="project" value="UniProtKB-SubCell"/>
</dbReference>
<evidence type="ECO:0000256" key="4">
    <source>
        <dbReference type="ARBA" id="ARBA00022448"/>
    </source>
</evidence>
<feature type="compositionally biased region" description="Low complexity" evidence="21">
    <location>
        <begin position="537"/>
        <end position="547"/>
    </location>
</feature>
<dbReference type="GO" id="GO:0005643">
    <property type="term" value="C:nuclear pore"/>
    <property type="evidence" value="ECO:0007669"/>
    <property type="project" value="UniProtKB-SubCell"/>
</dbReference>
<feature type="compositionally biased region" description="Low complexity" evidence="21">
    <location>
        <begin position="1"/>
        <end position="18"/>
    </location>
</feature>
<feature type="compositionally biased region" description="Low complexity" evidence="21">
    <location>
        <begin position="25"/>
        <end position="34"/>
    </location>
</feature>
<feature type="compositionally biased region" description="Basic and acidic residues" evidence="21">
    <location>
        <begin position="284"/>
        <end position="293"/>
    </location>
</feature>
<feature type="compositionally biased region" description="Basic and acidic residues" evidence="21">
    <location>
        <begin position="1120"/>
        <end position="1129"/>
    </location>
</feature>
<dbReference type="GO" id="GO:0003677">
    <property type="term" value="F:DNA binding"/>
    <property type="evidence" value="ECO:0007669"/>
    <property type="project" value="UniProtKB-KW"/>
</dbReference>
<evidence type="ECO:0000256" key="3">
    <source>
        <dbReference type="ARBA" id="ARBA00004567"/>
    </source>
</evidence>
<evidence type="ECO:0000256" key="6">
    <source>
        <dbReference type="ARBA" id="ARBA00022737"/>
    </source>
</evidence>
<feature type="domain" description="RanBP2-type" evidence="22">
    <location>
        <begin position="970"/>
        <end position="999"/>
    </location>
</feature>
<keyword evidence="25" id="KW-1185">Reference proteome</keyword>
<dbReference type="GO" id="GO:0017056">
    <property type="term" value="F:structural constituent of nuclear pore"/>
    <property type="evidence" value="ECO:0007669"/>
    <property type="project" value="TreeGrafter"/>
</dbReference>
<feature type="compositionally biased region" description="Polar residues" evidence="21">
    <location>
        <begin position="519"/>
        <end position="536"/>
    </location>
</feature>
<feature type="region of interest" description="Disordered" evidence="21">
    <location>
        <begin position="1"/>
        <end position="34"/>
    </location>
</feature>
<dbReference type="PANTHER" id="PTHR23193:SF23">
    <property type="entry name" value="NUCLEAR PORE COMPLEX PROTEIN NUP153"/>
    <property type="match status" value="1"/>
</dbReference>
<evidence type="ECO:0000256" key="12">
    <source>
        <dbReference type="ARBA" id="ARBA00023125"/>
    </source>
</evidence>
<evidence type="ECO:0000256" key="19">
    <source>
        <dbReference type="ARBA" id="ARBA00079437"/>
    </source>
</evidence>
<keyword evidence="12" id="KW-0238">DNA-binding</keyword>
<feature type="region of interest" description="Disordered" evidence="21">
    <location>
        <begin position="1580"/>
        <end position="1669"/>
    </location>
</feature>
<evidence type="ECO:0000256" key="20">
    <source>
        <dbReference type="PROSITE-ProRule" id="PRU00322"/>
    </source>
</evidence>
<evidence type="ECO:0000313" key="25">
    <source>
        <dbReference type="Proteomes" id="UP000002320"/>
    </source>
</evidence>
<feature type="compositionally biased region" description="Low complexity" evidence="21">
    <location>
        <begin position="695"/>
        <end position="705"/>
    </location>
</feature>
<keyword evidence="6" id="KW-0677">Repeat</keyword>
<dbReference type="GO" id="GO:0006405">
    <property type="term" value="P:RNA export from nucleus"/>
    <property type="evidence" value="ECO:0007669"/>
    <property type="project" value="TreeGrafter"/>
</dbReference>
<feature type="compositionally biased region" description="Basic residues" evidence="21">
    <location>
        <begin position="613"/>
        <end position="623"/>
    </location>
</feature>
<feature type="compositionally biased region" description="Low complexity" evidence="21">
    <location>
        <begin position="1407"/>
        <end position="1464"/>
    </location>
</feature>
<evidence type="ECO:0000256" key="11">
    <source>
        <dbReference type="ARBA" id="ARBA00023010"/>
    </source>
</evidence>
<keyword evidence="15" id="KW-0539">Nucleus</keyword>
<keyword evidence="11" id="KW-0811">Translocation</keyword>
<dbReference type="InterPro" id="IPR036443">
    <property type="entry name" value="Znf_RanBP2_sf"/>
</dbReference>
<keyword evidence="13" id="KW-0906">Nuclear pore complex</keyword>
<dbReference type="GO" id="GO:0051028">
    <property type="term" value="P:mRNA transport"/>
    <property type="evidence" value="ECO:0007669"/>
    <property type="project" value="UniProtKB-KW"/>
</dbReference>
<feature type="compositionally biased region" description="Low complexity" evidence="21">
    <location>
        <begin position="1255"/>
        <end position="1277"/>
    </location>
</feature>
<feature type="compositionally biased region" description="Low complexity" evidence="21">
    <location>
        <begin position="1154"/>
        <end position="1172"/>
    </location>
</feature>
<dbReference type="EnsemblMetazoa" id="CPIJ007177-RA">
    <property type="protein sequence ID" value="CPIJ007177-PA"/>
    <property type="gene ID" value="CPIJ007177"/>
</dbReference>
<dbReference type="OMA" id="CCNTAKP"/>
<feature type="region of interest" description="Disordered" evidence="21">
    <location>
        <begin position="277"/>
        <end position="324"/>
    </location>
</feature>
<evidence type="ECO:0000256" key="1">
    <source>
        <dbReference type="ARBA" id="ARBA00001947"/>
    </source>
</evidence>
<evidence type="ECO:0000259" key="22">
    <source>
        <dbReference type="PROSITE" id="PS50199"/>
    </source>
</evidence>
<dbReference type="OrthoDB" id="79830at2759"/>
<keyword evidence="5" id="KW-0479">Metal-binding</keyword>